<evidence type="ECO:0000313" key="2">
    <source>
        <dbReference type="EMBL" id="SLM49693.1"/>
    </source>
</evidence>
<feature type="domain" description="CheW-like" evidence="1">
    <location>
        <begin position="33"/>
        <end position="171"/>
    </location>
</feature>
<dbReference type="GO" id="GO:0006935">
    <property type="term" value="P:chemotaxis"/>
    <property type="evidence" value="ECO:0007669"/>
    <property type="project" value="InterPro"/>
</dbReference>
<dbReference type="KEGG" id="nja:NSJP_3526"/>
<protein>
    <submittedName>
        <fullName evidence="2">Putative Chemotaxis protein CheW (Modular protein)</fullName>
    </submittedName>
</protein>
<dbReference type="OrthoDB" id="3291462at2"/>
<dbReference type="InterPro" id="IPR002545">
    <property type="entry name" value="CheW-lke_dom"/>
</dbReference>
<dbReference type="GO" id="GO:0005829">
    <property type="term" value="C:cytosol"/>
    <property type="evidence" value="ECO:0007669"/>
    <property type="project" value="TreeGrafter"/>
</dbReference>
<dbReference type="SMART" id="SM00260">
    <property type="entry name" value="CheW"/>
    <property type="match status" value="1"/>
</dbReference>
<dbReference type="Pfam" id="PF01584">
    <property type="entry name" value="CheW"/>
    <property type="match status" value="1"/>
</dbReference>
<proteinExistence type="predicted"/>
<dbReference type="RefSeq" id="WP_080887879.1">
    <property type="nucleotide sequence ID" value="NZ_LT828648.1"/>
</dbReference>
<dbReference type="PANTHER" id="PTHR22617">
    <property type="entry name" value="CHEMOTAXIS SENSOR HISTIDINE KINASE-RELATED"/>
    <property type="match status" value="1"/>
</dbReference>
<evidence type="ECO:0000313" key="3">
    <source>
        <dbReference type="Proteomes" id="UP000192042"/>
    </source>
</evidence>
<dbReference type="GO" id="GO:0007165">
    <property type="term" value="P:signal transduction"/>
    <property type="evidence" value="ECO:0007669"/>
    <property type="project" value="InterPro"/>
</dbReference>
<dbReference type="Gene3D" id="2.40.50.180">
    <property type="entry name" value="CheA-289, Domain 4"/>
    <property type="match status" value="1"/>
</dbReference>
<dbReference type="EMBL" id="LT828648">
    <property type="protein sequence ID" value="SLM49693.1"/>
    <property type="molecule type" value="Genomic_DNA"/>
</dbReference>
<dbReference type="InterPro" id="IPR036061">
    <property type="entry name" value="CheW-like_dom_sf"/>
</dbReference>
<dbReference type="PROSITE" id="PS50851">
    <property type="entry name" value="CHEW"/>
    <property type="match status" value="1"/>
</dbReference>
<accession>A0A1W1IAA2</accession>
<evidence type="ECO:0000259" key="1">
    <source>
        <dbReference type="PROSITE" id="PS50851"/>
    </source>
</evidence>
<sequence>MSTSSSTNTSQGQPLAGILPAGSAAAQPAGSPSVRAAIISLGGEMFTVDLQHVREVFVVESVTPVPGMPSGLVGVTNLRGTVIPLLDLRQMFGLGTEATLRYAVVLKHGAWQVGVLVDSVPEIRTLSRDQFMPAPRDTGREANPFVSAVVKLEDRLRGVLETSAVLSHFESAR</sequence>
<reference evidence="2 3" key="1">
    <citation type="submission" date="2017-03" db="EMBL/GenBank/DDBJ databases">
        <authorList>
            <person name="Afonso C.L."/>
            <person name="Miller P.J."/>
            <person name="Scott M.A."/>
            <person name="Spackman E."/>
            <person name="Goraichik I."/>
            <person name="Dimitrov K.M."/>
            <person name="Suarez D.L."/>
            <person name="Swayne D.E."/>
        </authorList>
    </citation>
    <scope>NUCLEOTIDE SEQUENCE [LARGE SCALE GENOMIC DNA]</scope>
    <source>
        <strain evidence="2">Genome sequencing of Nitrospira japonica strain NJ11</strain>
    </source>
</reference>
<dbReference type="Gene3D" id="2.30.30.40">
    <property type="entry name" value="SH3 Domains"/>
    <property type="match status" value="1"/>
</dbReference>
<name>A0A1W1IAA2_9BACT</name>
<dbReference type="PANTHER" id="PTHR22617:SF23">
    <property type="entry name" value="CHEMOTAXIS PROTEIN CHEW"/>
    <property type="match status" value="1"/>
</dbReference>
<organism evidence="2 3">
    <name type="scientific">Nitrospira japonica</name>
    <dbReference type="NCBI Taxonomy" id="1325564"/>
    <lineage>
        <taxon>Bacteria</taxon>
        <taxon>Pseudomonadati</taxon>
        <taxon>Nitrospirota</taxon>
        <taxon>Nitrospiria</taxon>
        <taxon>Nitrospirales</taxon>
        <taxon>Nitrospiraceae</taxon>
        <taxon>Nitrospira</taxon>
    </lineage>
</organism>
<dbReference type="STRING" id="1325564.NSJP_3526"/>
<gene>
    <name evidence="2" type="ORF">NSJP_3526</name>
</gene>
<dbReference type="InterPro" id="IPR039315">
    <property type="entry name" value="CheW"/>
</dbReference>
<dbReference type="AlphaFoldDB" id="A0A1W1IAA2"/>
<dbReference type="SUPFAM" id="SSF50341">
    <property type="entry name" value="CheW-like"/>
    <property type="match status" value="1"/>
</dbReference>
<keyword evidence="3" id="KW-1185">Reference proteome</keyword>
<dbReference type="Proteomes" id="UP000192042">
    <property type="component" value="Chromosome I"/>
</dbReference>